<evidence type="ECO:0000256" key="6">
    <source>
        <dbReference type="SAM" id="Phobius"/>
    </source>
</evidence>
<dbReference type="HOGENOM" id="CLU_053152_3_1_9"/>
<evidence type="ECO:0000313" key="8">
    <source>
        <dbReference type="EMBL" id="KFN10619.1"/>
    </source>
</evidence>
<dbReference type="RefSeq" id="WP_051985268.1">
    <property type="nucleotide sequence ID" value="NZ_BGMM01000010.1"/>
</dbReference>
<dbReference type="Proteomes" id="UP000442469">
    <property type="component" value="Unassembled WGS sequence"/>
</dbReference>
<dbReference type="EMBL" id="JMQA01000018">
    <property type="protein sequence ID" value="KFN10619.1"/>
    <property type="molecule type" value="Genomic_DNA"/>
</dbReference>
<evidence type="ECO:0000313" key="11">
    <source>
        <dbReference type="Proteomes" id="UP000442469"/>
    </source>
</evidence>
<evidence type="ECO:0000313" key="9">
    <source>
        <dbReference type="EMBL" id="MUG21850.1"/>
    </source>
</evidence>
<keyword evidence="5 6" id="KW-0472">Membrane</keyword>
<dbReference type="EMBL" id="WNZZ01000003">
    <property type="protein sequence ID" value="MUG21850.1"/>
    <property type="molecule type" value="Genomic_DNA"/>
</dbReference>
<evidence type="ECO:0000256" key="5">
    <source>
        <dbReference type="ARBA" id="ARBA00023136"/>
    </source>
</evidence>
<keyword evidence="10" id="KW-1185">Reference proteome</keyword>
<evidence type="ECO:0000256" key="3">
    <source>
        <dbReference type="ARBA" id="ARBA00022692"/>
    </source>
</evidence>
<dbReference type="InterPro" id="IPR010432">
    <property type="entry name" value="RDD"/>
</dbReference>
<feature type="transmembrane region" description="Helical" evidence="6">
    <location>
        <begin position="101"/>
        <end position="121"/>
    </location>
</feature>
<evidence type="ECO:0000256" key="1">
    <source>
        <dbReference type="ARBA" id="ARBA00004651"/>
    </source>
</evidence>
<evidence type="ECO:0000313" key="10">
    <source>
        <dbReference type="Proteomes" id="UP000029278"/>
    </source>
</evidence>
<comment type="caution">
    <text evidence="8">The sequence shown here is derived from an EMBL/GenBank/DDBJ whole genome shotgun (WGS) entry which is preliminary data.</text>
</comment>
<proteinExistence type="predicted"/>
<dbReference type="Pfam" id="PF06271">
    <property type="entry name" value="RDD"/>
    <property type="match status" value="1"/>
</dbReference>
<dbReference type="STRING" id="44252.DJ90_827"/>
<organism evidence="8 10">
    <name type="scientific">Paenibacillus macerans</name>
    <name type="common">Bacillus macerans</name>
    <dbReference type="NCBI Taxonomy" id="44252"/>
    <lineage>
        <taxon>Bacteria</taxon>
        <taxon>Bacillati</taxon>
        <taxon>Bacillota</taxon>
        <taxon>Bacilli</taxon>
        <taxon>Bacillales</taxon>
        <taxon>Paenibacillaceae</taxon>
        <taxon>Paenibacillus</taxon>
    </lineage>
</organism>
<comment type="subcellular location">
    <subcellularLocation>
        <location evidence="1">Cell membrane</location>
        <topology evidence="1">Multi-pass membrane protein</topology>
    </subcellularLocation>
</comment>
<dbReference type="PATRIC" id="fig|44252.3.peg.1289"/>
<feature type="transmembrane region" description="Helical" evidence="6">
    <location>
        <begin position="12"/>
        <end position="33"/>
    </location>
</feature>
<protein>
    <submittedName>
        <fullName evidence="8">RDD family protein</fullName>
    </submittedName>
</protein>
<feature type="domain" description="RDD" evidence="7">
    <location>
        <begin position="7"/>
        <end position="133"/>
    </location>
</feature>
<evidence type="ECO:0000256" key="4">
    <source>
        <dbReference type="ARBA" id="ARBA00022989"/>
    </source>
</evidence>
<dbReference type="InterPro" id="IPR051791">
    <property type="entry name" value="Pra-immunoreactive"/>
</dbReference>
<accession>A0A090ZH38</accession>
<reference evidence="9 11" key="2">
    <citation type="submission" date="2019-11" db="EMBL/GenBank/DDBJ databases">
        <title>Draft genome sequences of five Paenibacillus species of dairy origin.</title>
        <authorList>
            <person name="Olajide A.M."/>
            <person name="Chen S."/>
            <person name="Lapointe G."/>
        </authorList>
    </citation>
    <scope>NUCLEOTIDE SEQUENCE [LARGE SCALE GENOMIC DNA]</scope>
    <source>
        <strain evidence="9 11">3CT49</strain>
    </source>
</reference>
<evidence type="ECO:0000256" key="2">
    <source>
        <dbReference type="ARBA" id="ARBA00022475"/>
    </source>
</evidence>
<dbReference type="AlphaFoldDB" id="A0A090ZH38"/>
<dbReference type="OrthoDB" id="9793824at2"/>
<evidence type="ECO:0000259" key="7">
    <source>
        <dbReference type="Pfam" id="PF06271"/>
    </source>
</evidence>
<keyword evidence="4 6" id="KW-1133">Transmembrane helix</keyword>
<keyword evidence="3 6" id="KW-0812">Transmembrane</keyword>
<dbReference type="GeneID" id="77011583"/>
<dbReference type="GO" id="GO:0005886">
    <property type="term" value="C:plasma membrane"/>
    <property type="evidence" value="ECO:0007669"/>
    <property type="project" value="UniProtKB-SubCell"/>
</dbReference>
<keyword evidence="2" id="KW-1003">Cell membrane</keyword>
<feature type="transmembrane region" description="Helical" evidence="6">
    <location>
        <begin position="45"/>
        <end position="63"/>
    </location>
</feature>
<dbReference type="Proteomes" id="UP000029278">
    <property type="component" value="Unassembled WGS sequence"/>
</dbReference>
<reference evidence="8 10" key="1">
    <citation type="submission" date="2014-04" db="EMBL/GenBank/DDBJ databases">
        <authorList>
            <person name="Bishop-Lilly K.A."/>
            <person name="Broomall S.M."/>
            <person name="Chain P.S."/>
            <person name="Chertkov O."/>
            <person name="Coyne S.R."/>
            <person name="Daligault H.E."/>
            <person name="Davenport K.W."/>
            <person name="Erkkila T."/>
            <person name="Frey K.G."/>
            <person name="Gibbons H.S."/>
            <person name="Gu W."/>
            <person name="Jaissle J."/>
            <person name="Johnson S.L."/>
            <person name="Koroleva G.I."/>
            <person name="Ladner J.T."/>
            <person name="Lo C.-C."/>
            <person name="Minogue T.D."/>
            <person name="Munk C."/>
            <person name="Palacios G.F."/>
            <person name="Redden C.L."/>
            <person name="Rosenzweig C.N."/>
            <person name="Scholz M.B."/>
            <person name="Teshima H."/>
            <person name="Xu Y."/>
        </authorList>
    </citation>
    <scope>NUCLEOTIDE SEQUENCE [LARGE SCALE GENOMIC DNA]</scope>
    <source>
        <strain evidence="8 10">8244</strain>
    </source>
</reference>
<dbReference type="PANTHER" id="PTHR36115">
    <property type="entry name" value="PROLINE-RICH ANTIGEN HOMOLOG-RELATED"/>
    <property type="match status" value="1"/>
</dbReference>
<sequence>MYMYDVLWRRYGAWAVDRLIVSIGALLISFIWISPREFFSESADTPTLGIPMLITFVCQWLYYTMLESSKYQATLGKRLVGVVVVDRNHRRLSYGQANARFWGKLLSALTWGIGYLMAIFMEKKQALHDRIAGTYVVDKALLRAREMQGDADTEFSRLHQAIRADRSTGFNWPD</sequence>
<gene>
    <name evidence="8" type="ORF">DJ90_827</name>
    <name evidence="9" type="ORF">GNQ08_05325</name>
</gene>
<name>A0A090ZH38_PAEMA</name>